<gene>
    <name evidence="7" type="ORF">DX908_03665</name>
</gene>
<feature type="compositionally biased region" description="Polar residues" evidence="5">
    <location>
        <begin position="35"/>
        <end position="59"/>
    </location>
</feature>
<feature type="zinc finger region" description="dksA C4-type" evidence="4">
    <location>
        <begin position="84"/>
        <end position="108"/>
    </location>
</feature>
<feature type="domain" description="Zinc finger DksA/TraR C4-type" evidence="6">
    <location>
        <begin position="79"/>
        <end position="109"/>
    </location>
</feature>
<comment type="caution">
    <text evidence="7">The sequence shown here is derived from an EMBL/GenBank/DDBJ whole genome shotgun (WGS) entry which is preliminary data.</text>
</comment>
<evidence type="ECO:0000256" key="4">
    <source>
        <dbReference type="PROSITE-ProRule" id="PRU00510"/>
    </source>
</evidence>
<feature type="region of interest" description="Disordered" evidence="5">
    <location>
        <begin position="23"/>
        <end position="59"/>
    </location>
</feature>
<keyword evidence="2" id="KW-0863">Zinc-finger</keyword>
<evidence type="ECO:0000256" key="5">
    <source>
        <dbReference type="SAM" id="MobiDB-lite"/>
    </source>
</evidence>
<evidence type="ECO:0000313" key="7">
    <source>
        <dbReference type="EMBL" id="RFB04461.1"/>
    </source>
</evidence>
<evidence type="ECO:0000256" key="2">
    <source>
        <dbReference type="ARBA" id="ARBA00022771"/>
    </source>
</evidence>
<dbReference type="PANTHER" id="PTHR33823">
    <property type="entry name" value="RNA POLYMERASE-BINDING TRANSCRIPTION FACTOR DKSA-RELATED"/>
    <property type="match status" value="1"/>
</dbReference>
<dbReference type="Gene3D" id="1.20.120.910">
    <property type="entry name" value="DksA, coiled-coil domain"/>
    <property type="match status" value="1"/>
</dbReference>
<dbReference type="AlphaFoldDB" id="A0A371RGA3"/>
<protein>
    <submittedName>
        <fullName evidence="7">TraR/DksA family transcriptional regulator</fullName>
    </submittedName>
</protein>
<dbReference type="EMBL" id="QUQO01000001">
    <property type="protein sequence ID" value="RFB04461.1"/>
    <property type="molecule type" value="Genomic_DNA"/>
</dbReference>
<reference evidence="7 8" key="1">
    <citation type="submission" date="2018-08" db="EMBL/GenBank/DDBJ databases">
        <title>Parvularcula sp. SM1705, isolated from surface water of the South Sea China.</title>
        <authorList>
            <person name="Sun L."/>
        </authorList>
    </citation>
    <scope>NUCLEOTIDE SEQUENCE [LARGE SCALE GENOMIC DNA]</scope>
    <source>
        <strain evidence="7 8">SM1705</strain>
    </source>
</reference>
<dbReference type="InParanoid" id="A0A371RGA3"/>
<name>A0A371RGA3_9PROT</name>
<dbReference type="OrthoDB" id="1121111at2"/>
<dbReference type="Pfam" id="PF01258">
    <property type="entry name" value="zf-dskA_traR"/>
    <property type="match status" value="1"/>
</dbReference>
<dbReference type="SUPFAM" id="SSF57716">
    <property type="entry name" value="Glucocorticoid receptor-like (DNA-binding domain)"/>
    <property type="match status" value="1"/>
</dbReference>
<dbReference type="GO" id="GO:0008270">
    <property type="term" value="F:zinc ion binding"/>
    <property type="evidence" value="ECO:0007669"/>
    <property type="project" value="UniProtKB-KW"/>
</dbReference>
<keyword evidence="1" id="KW-0479">Metal-binding</keyword>
<organism evidence="7 8">
    <name type="scientific">Parvularcula marina</name>
    <dbReference type="NCBI Taxonomy" id="2292771"/>
    <lineage>
        <taxon>Bacteria</taxon>
        <taxon>Pseudomonadati</taxon>
        <taxon>Pseudomonadota</taxon>
        <taxon>Alphaproteobacteria</taxon>
        <taxon>Parvularculales</taxon>
        <taxon>Parvularculaceae</taxon>
        <taxon>Parvularcula</taxon>
    </lineage>
</organism>
<dbReference type="PANTHER" id="PTHR33823:SF4">
    <property type="entry name" value="GENERAL STRESS PROTEIN 16O"/>
    <property type="match status" value="1"/>
</dbReference>
<proteinExistence type="predicted"/>
<dbReference type="PROSITE" id="PS51128">
    <property type="entry name" value="ZF_DKSA_2"/>
    <property type="match status" value="1"/>
</dbReference>
<evidence type="ECO:0000256" key="1">
    <source>
        <dbReference type="ARBA" id="ARBA00022723"/>
    </source>
</evidence>
<evidence type="ECO:0000313" key="8">
    <source>
        <dbReference type="Proteomes" id="UP000264589"/>
    </source>
</evidence>
<evidence type="ECO:0000256" key="3">
    <source>
        <dbReference type="ARBA" id="ARBA00022833"/>
    </source>
</evidence>
<dbReference type="Proteomes" id="UP000264589">
    <property type="component" value="Unassembled WGS sequence"/>
</dbReference>
<dbReference type="RefSeq" id="WP_116391094.1">
    <property type="nucleotide sequence ID" value="NZ_QUQO01000001.1"/>
</dbReference>
<keyword evidence="3" id="KW-0862">Zinc</keyword>
<sequence length="110" mass="12486">MPIDLKNFEARLLEEKARLFSQSEAAADARKAPQLDQQSVGRLSRQDALQQQAMANAQEQLRRRDLGRIERALVRIEAGGYGECLECGEEIAEARLEIDPMAELCRDCRR</sequence>
<evidence type="ECO:0000259" key="6">
    <source>
        <dbReference type="Pfam" id="PF01258"/>
    </source>
</evidence>
<keyword evidence="8" id="KW-1185">Reference proteome</keyword>
<dbReference type="InterPro" id="IPR000962">
    <property type="entry name" value="Znf_DskA_TraR"/>
</dbReference>
<accession>A0A371RGA3</accession>